<dbReference type="AlphaFoldDB" id="A0A1G5W7V1"/>
<accession>A0A1G5W7V1</accession>
<keyword evidence="3" id="KW-1185">Reference proteome</keyword>
<keyword evidence="1" id="KW-1133">Transmembrane helix</keyword>
<evidence type="ECO:0000313" key="3">
    <source>
        <dbReference type="Proteomes" id="UP000323439"/>
    </source>
</evidence>
<reference evidence="2 3" key="1">
    <citation type="submission" date="2016-10" db="EMBL/GenBank/DDBJ databases">
        <authorList>
            <person name="Varghese N."/>
            <person name="Submissions S."/>
        </authorList>
    </citation>
    <scope>NUCLEOTIDE SEQUENCE [LARGE SCALE GENOMIC DNA]</scope>
    <source>
        <strain evidence="2 3">DSM 16643</strain>
    </source>
</reference>
<dbReference type="EMBL" id="FMXB01000008">
    <property type="protein sequence ID" value="SDA54239.1"/>
    <property type="molecule type" value="Genomic_DNA"/>
</dbReference>
<proteinExistence type="predicted"/>
<keyword evidence="1" id="KW-0472">Membrane</keyword>
<feature type="transmembrane region" description="Helical" evidence="1">
    <location>
        <begin position="23"/>
        <end position="44"/>
    </location>
</feature>
<name>A0A1G5W7V1_9EURY</name>
<keyword evidence="1" id="KW-0812">Transmembrane</keyword>
<evidence type="ECO:0000313" key="2">
    <source>
        <dbReference type="EMBL" id="SDA54239.1"/>
    </source>
</evidence>
<sequence length="47" mass="5062">MSILTGIALVILGVVFIILKGHISIWLAIVILLGVIDVGFGVYIKNR</sequence>
<organism evidence="2 3">
    <name type="scientific">Methanobrevibacter millerae</name>
    <dbReference type="NCBI Taxonomy" id="230361"/>
    <lineage>
        <taxon>Archaea</taxon>
        <taxon>Methanobacteriati</taxon>
        <taxon>Methanobacteriota</taxon>
        <taxon>Methanomada group</taxon>
        <taxon>Methanobacteria</taxon>
        <taxon>Methanobacteriales</taxon>
        <taxon>Methanobacteriaceae</taxon>
        <taxon>Methanobrevibacter</taxon>
    </lineage>
</organism>
<dbReference type="Proteomes" id="UP000323439">
    <property type="component" value="Unassembled WGS sequence"/>
</dbReference>
<evidence type="ECO:0000256" key="1">
    <source>
        <dbReference type="SAM" id="Phobius"/>
    </source>
</evidence>
<gene>
    <name evidence="2" type="ORF">SAMN02910315_01230</name>
</gene>
<protein>
    <submittedName>
        <fullName evidence="2">Uncharacterized protein</fullName>
    </submittedName>
</protein>